<name>A0A4Z2GMP3_9TELE</name>
<evidence type="ECO:0000313" key="2">
    <source>
        <dbReference type="Proteomes" id="UP000314294"/>
    </source>
</evidence>
<proteinExistence type="predicted"/>
<organism evidence="1 2">
    <name type="scientific">Liparis tanakae</name>
    <name type="common">Tanaka's snailfish</name>
    <dbReference type="NCBI Taxonomy" id="230148"/>
    <lineage>
        <taxon>Eukaryota</taxon>
        <taxon>Metazoa</taxon>
        <taxon>Chordata</taxon>
        <taxon>Craniata</taxon>
        <taxon>Vertebrata</taxon>
        <taxon>Euteleostomi</taxon>
        <taxon>Actinopterygii</taxon>
        <taxon>Neopterygii</taxon>
        <taxon>Teleostei</taxon>
        <taxon>Neoteleostei</taxon>
        <taxon>Acanthomorphata</taxon>
        <taxon>Eupercaria</taxon>
        <taxon>Perciformes</taxon>
        <taxon>Cottioidei</taxon>
        <taxon>Cottales</taxon>
        <taxon>Liparidae</taxon>
        <taxon>Liparis</taxon>
    </lineage>
</organism>
<keyword evidence="2" id="KW-1185">Reference proteome</keyword>
<reference evidence="1 2" key="1">
    <citation type="submission" date="2019-03" db="EMBL/GenBank/DDBJ databases">
        <title>First draft genome of Liparis tanakae, snailfish: a comprehensive survey of snailfish specific genes.</title>
        <authorList>
            <person name="Kim W."/>
            <person name="Song I."/>
            <person name="Jeong J.-H."/>
            <person name="Kim D."/>
            <person name="Kim S."/>
            <person name="Ryu S."/>
            <person name="Song J.Y."/>
            <person name="Lee S.K."/>
        </authorList>
    </citation>
    <scope>NUCLEOTIDE SEQUENCE [LARGE SCALE GENOMIC DNA]</scope>
    <source>
        <tissue evidence="1">Muscle</tissue>
    </source>
</reference>
<dbReference type="Proteomes" id="UP000314294">
    <property type="component" value="Unassembled WGS sequence"/>
</dbReference>
<accession>A0A4Z2GMP3</accession>
<gene>
    <name evidence="1" type="ORF">EYF80_035276</name>
</gene>
<evidence type="ECO:0000313" key="1">
    <source>
        <dbReference type="EMBL" id="TNN54501.1"/>
    </source>
</evidence>
<sequence>MLRVLFPPLPVRALFVCASCRVPATPGFLTSDTHCPHSVTVNEPNETPRTSKAVHYAPPWGAPTPLRNGIGYK</sequence>
<protein>
    <submittedName>
        <fullName evidence="1">Uncharacterized protein</fullName>
    </submittedName>
</protein>
<comment type="caution">
    <text evidence="1">The sequence shown here is derived from an EMBL/GenBank/DDBJ whole genome shotgun (WGS) entry which is preliminary data.</text>
</comment>
<dbReference type="AlphaFoldDB" id="A0A4Z2GMP3"/>
<dbReference type="EMBL" id="SRLO01000482">
    <property type="protein sequence ID" value="TNN54501.1"/>
    <property type="molecule type" value="Genomic_DNA"/>
</dbReference>